<dbReference type="AlphaFoldDB" id="A0A1M3L272"/>
<evidence type="ECO:0008006" key="6">
    <source>
        <dbReference type="Google" id="ProtNLM"/>
    </source>
</evidence>
<dbReference type="Gene3D" id="1.25.40.10">
    <property type="entry name" value="Tetratricopeptide repeat domain"/>
    <property type="match status" value="2"/>
</dbReference>
<evidence type="ECO:0000313" key="4">
    <source>
        <dbReference type="EMBL" id="OJX59261.1"/>
    </source>
</evidence>
<dbReference type="EMBL" id="MKVH01000013">
    <property type="protein sequence ID" value="OJX59261.1"/>
    <property type="molecule type" value="Genomic_DNA"/>
</dbReference>
<organism evidence="4 5">
    <name type="scientific">Candidatus Kapaibacterium thiocyanatum</name>
    <dbReference type="NCBI Taxonomy" id="1895771"/>
    <lineage>
        <taxon>Bacteria</taxon>
        <taxon>Pseudomonadati</taxon>
        <taxon>Candidatus Kapaibacteriota</taxon>
        <taxon>Candidatus Kapaibacteriia</taxon>
        <taxon>Candidatus Kapaibacteriales</taxon>
        <taxon>Candidatus Kapaibacteriaceae</taxon>
        <taxon>Candidatus Kapaibacterium</taxon>
    </lineage>
</organism>
<dbReference type="PROSITE" id="PS50005">
    <property type="entry name" value="TPR"/>
    <property type="match status" value="3"/>
</dbReference>
<name>A0A1M3L272_9BACT</name>
<evidence type="ECO:0000256" key="1">
    <source>
        <dbReference type="ARBA" id="ARBA00022737"/>
    </source>
</evidence>
<dbReference type="SMART" id="SM00028">
    <property type="entry name" value="TPR"/>
    <property type="match status" value="6"/>
</dbReference>
<feature type="repeat" description="TPR" evidence="3">
    <location>
        <begin position="106"/>
        <end position="139"/>
    </location>
</feature>
<feature type="repeat" description="TPR" evidence="3">
    <location>
        <begin position="485"/>
        <end position="518"/>
    </location>
</feature>
<proteinExistence type="predicted"/>
<dbReference type="STRING" id="1895771.BGO89_02250"/>
<dbReference type="PANTHER" id="PTHR44943">
    <property type="entry name" value="CELLULOSE SYNTHASE OPERON PROTEIN C"/>
    <property type="match status" value="1"/>
</dbReference>
<dbReference type="InterPro" id="IPR051685">
    <property type="entry name" value="Ycf3/AcsC/BcsC/TPR_MFPF"/>
</dbReference>
<dbReference type="Pfam" id="PF13432">
    <property type="entry name" value="TPR_16"/>
    <property type="match status" value="2"/>
</dbReference>
<reference evidence="4 5" key="1">
    <citation type="submission" date="2016-09" db="EMBL/GenBank/DDBJ databases">
        <title>Genome-resolved meta-omics ties microbial dynamics to process performance in biotechnology for thiocyanate degradation.</title>
        <authorList>
            <person name="Kantor R.S."/>
            <person name="Huddy R.J."/>
            <person name="Iyer R."/>
            <person name="Thomas B.C."/>
            <person name="Brown C.T."/>
            <person name="Anantharaman K."/>
            <person name="Tringe S."/>
            <person name="Hettich R.L."/>
            <person name="Harrison S.T."/>
            <person name="Banfield J.F."/>
        </authorList>
    </citation>
    <scope>NUCLEOTIDE SEQUENCE [LARGE SCALE GENOMIC DNA]</scope>
    <source>
        <strain evidence="4">59-99</strain>
    </source>
</reference>
<dbReference type="PANTHER" id="PTHR44943:SF8">
    <property type="entry name" value="TPR REPEAT-CONTAINING PROTEIN MJ0263"/>
    <property type="match status" value="1"/>
</dbReference>
<evidence type="ECO:0000256" key="2">
    <source>
        <dbReference type="ARBA" id="ARBA00022803"/>
    </source>
</evidence>
<gene>
    <name evidence="4" type="ORF">BGO89_02250</name>
</gene>
<keyword evidence="1" id="KW-0677">Repeat</keyword>
<sequence length="529" mass="59386">MKRTAISTIVVIGGMICGAQSGRAYVVEDDSLSRVRKAREYFINGTALQLQGDKHAEAILEFQQALRYDSASVTLNAMARSFLELHKVELAREAAEASTRRSPRQPEGWELLAEILISEGRYDEAIEAYERIQGLEPTRRQLYTLGRLYEPRDPDRAIAVFERLMKMEPDLGVLRRLAELYQRTKQNNGLISALERAQGMAPASADIASDLVRTYLQAGKVDAAADLLRSWATKDQDLESRAGVWLSGYGVFLSDSLLTLLNADTVIGLLDTGSQRFAQVWPVMVAGGAVALRIQDTARASAQFRQAVVHGKGDAEVPLQIAMTYLTLAQWQQAYDILAQGVGLHPQDARFPFFMASACMQMDKDSLALLLYRRTVTIEPGYTDAWIQMGLLFDMAGKPDSSDIVYEKALELEPDNHLANNNYAYSLAVRGRDLERARLMSWRAVQQYPANPSYLDTYAWVLYQSGDYDRARTYIERAIVRGGNATHYEHLGDILERLGLLDEAVRAWETALEKDPGRDSIQRKLSRYR</sequence>
<accession>A0A1M3L272</accession>
<dbReference type="Pfam" id="PF14559">
    <property type="entry name" value="TPR_19"/>
    <property type="match status" value="1"/>
</dbReference>
<dbReference type="Pfam" id="PF13181">
    <property type="entry name" value="TPR_8"/>
    <property type="match status" value="1"/>
</dbReference>
<evidence type="ECO:0000256" key="3">
    <source>
        <dbReference type="PROSITE-ProRule" id="PRU00339"/>
    </source>
</evidence>
<comment type="caution">
    <text evidence="4">The sequence shown here is derived from an EMBL/GenBank/DDBJ whole genome shotgun (WGS) entry which is preliminary data.</text>
</comment>
<keyword evidence="2 3" id="KW-0802">TPR repeat</keyword>
<dbReference type="Proteomes" id="UP000184233">
    <property type="component" value="Unassembled WGS sequence"/>
</dbReference>
<dbReference type="SUPFAM" id="SSF48452">
    <property type="entry name" value="TPR-like"/>
    <property type="match status" value="3"/>
</dbReference>
<dbReference type="InterPro" id="IPR019734">
    <property type="entry name" value="TPR_rpt"/>
</dbReference>
<feature type="repeat" description="TPR" evidence="3">
    <location>
        <begin position="383"/>
        <end position="416"/>
    </location>
</feature>
<evidence type="ECO:0000313" key="5">
    <source>
        <dbReference type="Proteomes" id="UP000184233"/>
    </source>
</evidence>
<dbReference type="InterPro" id="IPR011990">
    <property type="entry name" value="TPR-like_helical_dom_sf"/>
</dbReference>
<protein>
    <recommendedName>
        <fullName evidence="6">Tetratricopeptide repeat protein</fullName>
    </recommendedName>
</protein>